<dbReference type="InterPro" id="IPR036188">
    <property type="entry name" value="FAD/NAD-bd_sf"/>
</dbReference>
<evidence type="ECO:0000313" key="13">
    <source>
        <dbReference type="EMBL" id="KAF9461949.1"/>
    </source>
</evidence>
<dbReference type="OrthoDB" id="269227at2759"/>
<proteinExistence type="inferred from homology"/>
<keyword evidence="7" id="KW-0325">Glycoprotein</keyword>
<dbReference type="Pfam" id="PF00732">
    <property type="entry name" value="GMC_oxred_N"/>
    <property type="match status" value="1"/>
</dbReference>
<evidence type="ECO:0000256" key="2">
    <source>
        <dbReference type="ARBA" id="ARBA00010790"/>
    </source>
</evidence>
<dbReference type="PROSITE" id="PS00623">
    <property type="entry name" value="GMC_OXRED_1"/>
    <property type="match status" value="1"/>
</dbReference>
<keyword evidence="5 8" id="KW-0274">FAD</keyword>
<organism evidence="13 14">
    <name type="scientific">Collybia nuda</name>
    <dbReference type="NCBI Taxonomy" id="64659"/>
    <lineage>
        <taxon>Eukaryota</taxon>
        <taxon>Fungi</taxon>
        <taxon>Dikarya</taxon>
        <taxon>Basidiomycota</taxon>
        <taxon>Agaricomycotina</taxon>
        <taxon>Agaricomycetes</taxon>
        <taxon>Agaricomycetidae</taxon>
        <taxon>Agaricales</taxon>
        <taxon>Tricholomatineae</taxon>
        <taxon>Clitocybaceae</taxon>
        <taxon>Collybia</taxon>
    </lineage>
</organism>
<accession>A0A9P6CIJ8</accession>
<comment type="similarity">
    <text evidence="2 9">Belongs to the GMC oxidoreductase family.</text>
</comment>
<protein>
    <recommendedName>
        <fullName evidence="11 12">Glucose-methanol-choline oxidoreductase N-terminal domain-containing protein</fullName>
    </recommendedName>
</protein>
<dbReference type="InterPro" id="IPR007867">
    <property type="entry name" value="GMC_OxRtase_C"/>
</dbReference>
<evidence type="ECO:0000256" key="8">
    <source>
        <dbReference type="PIRSR" id="PIRSR000137-2"/>
    </source>
</evidence>
<comment type="caution">
    <text evidence="13">The sequence shown here is derived from an EMBL/GenBank/DDBJ whole genome shotgun (WGS) entry which is preliminary data.</text>
</comment>
<dbReference type="PIRSF" id="PIRSF000137">
    <property type="entry name" value="Alcohol_oxidase"/>
    <property type="match status" value="1"/>
</dbReference>
<keyword evidence="6" id="KW-0560">Oxidoreductase</keyword>
<feature type="chain" id="PRO_5040309996" description="Glucose-methanol-choline oxidoreductase N-terminal domain-containing protein" evidence="10">
    <location>
        <begin position="19"/>
        <end position="630"/>
    </location>
</feature>
<name>A0A9P6CIJ8_9AGAR</name>
<feature type="binding site" evidence="8">
    <location>
        <position position="267"/>
    </location>
    <ligand>
        <name>FAD</name>
        <dbReference type="ChEBI" id="CHEBI:57692"/>
    </ligand>
</feature>
<evidence type="ECO:0000256" key="10">
    <source>
        <dbReference type="SAM" id="SignalP"/>
    </source>
</evidence>
<feature type="domain" description="Glucose-methanol-choline oxidoreductase N-terminal" evidence="12">
    <location>
        <begin position="310"/>
        <end position="324"/>
    </location>
</feature>
<evidence type="ECO:0000256" key="1">
    <source>
        <dbReference type="ARBA" id="ARBA00001974"/>
    </source>
</evidence>
<gene>
    <name evidence="13" type="ORF">BDZ94DRAFT_1195503</name>
</gene>
<evidence type="ECO:0000259" key="12">
    <source>
        <dbReference type="PROSITE" id="PS00624"/>
    </source>
</evidence>
<keyword evidence="3 9" id="KW-0285">Flavoprotein</keyword>
<evidence type="ECO:0000256" key="3">
    <source>
        <dbReference type="ARBA" id="ARBA00022630"/>
    </source>
</evidence>
<dbReference type="SUPFAM" id="SSF51905">
    <property type="entry name" value="FAD/NAD(P)-binding domain"/>
    <property type="match status" value="1"/>
</dbReference>
<dbReference type="EMBL" id="MU150277">
    <property type="protein sequence ID" value="KAF9461949.1"/>
    <property type="molecule type" value="Genomic_DNA"/>
</dbReference>
<evidence type="ECO:0000256" key="5">
    <source>
        <dbReference type="ARBA" id="ARBA00022827"/>
    </source>
</evidence>
<dbReference type="Gene3D" id="3.50.50.60">
    <property type="entry name" value="FAD/NAD(P)-binding domain"/>
    <property type="match status" value="1"/>
</dbReference>
<dbReference type="Pfam" id="PF05199">
    <property type="entry name" value="GMC_oxred_C"/>
    <property type="match status" value="1"/>
</dbReference>
<dbReference type="SUPFAM" id="SSF54373">
    <property type="entry name" value="FAD-linked reductases, C-terminal domain"/>
    <property type="match status" value="1"/>
</dbReference>
<dbReference type="Gene3D" id="3.30.560.10">
    <property type="entry name" value="Glucose Oxidase, domain 3"/>
    <property type="match status" value="1"/>
</dbReference>
<dbReference type="InterPro" id="IPR012132">
    <property type="entry name" value="GMC_OxRdtase"/>
</dbReference>
<feature type="binding site" evidence="8">
    <location>
        <begin position="124"/>
        <end position="127"/>
    </location>
    <ligand>
        <name>FAD</name>
        <dbReference type="ChEBI" id="CHEBI:57692"/>
    </ligand>
</feature>
<evidence type="ECO:0000259" key="11">
    <source>
        <dbReference type="PROSITE" id="PS00623"/>
    </source>
</evidence>
<dbReference type="AlphaFoldDB" id="A0A9P6CIJ8"/>
<keyword evidence="14" id="KW-1185">Reference proteome</keyword>
<sequence>MFRFGIPLFLATWVVVHALPQPRMLVLDADNFVKESFDFLIVGGGTSGLIVAARLAENPNIQVGVIEAGEYLPDDANINVPQGTNYLGNPKYDWMLSSTPQKGANNRSIFLARGKIVGGSSAINALVWQRGAREDYDSWSSVVGNDPSWSFNGLLPYFKKVENWSPPTLMFPGQVVTSEFKSDHGKGGPIQISYANYMTDIDVPCHTTAVELGLGFNLNPDGGNMTGFPLLARNVDPRNGQRSYTAPGYFAPDLHRNNLKLLTGAQVIKINFNSAAQGSKKKNFATGVDFLLGGKTYSVRAQKELILAAGSLKTPQLLEISGVGNPKLLNSLGIKSILNLPQVGENLQDHPLCVTDFKIRDGFETLDQLRFNSTFMNQAEAQYKSTHAGPLTYTPSIYGMAPLQKIVSSSRMRSLLAQLDKEIFNNSPNLSPLQKVQYTFQRKLLSDGKVGTVGFTVVPVGGIASPASGNASYVSVVAVSMHPFGRGSTHITNLNATASPAIDVGYLSSDFDTQLLVEGLKFNRKWTETAPFSRVVEGPHTPPSNVTSDEDVTEYLRNNLLPHNHPLGTTAMAPQKLGGVVDSRLKIYGLENVRIVDAGVIPMMVTSTIAPTVCAIAEKAADIIKKDWHI</sequence>
<dbReference type="PANTHER" id="PTHR11552:SF201">
    <property type="entry name" value="GLUCOSE-METHANOL-CHOLINE OXIDOREDUCTASE N-TERMINAL DOMAIN-CONTAINING PROTEIN"/>
    <property type="match status" value="1"/>
</dbReference>
<dbReference type="InterPro" id="IPR000172">
    <property type="entry name" value="GMC_OxRdtase_N"/>
</dbReference>
<keyword evidence="4 10" id="KW-0732">Signal</keyword>
<reference evidence="13" key="1">
    <citation type="submission" date="2020-11" db="EMBL/GenBank/DDBJ databases">
        <authorList>
            <consortium name="DOE Joint Genome Institute"/>
            <person name="Ahrendt S."/>
            <person name="Riley R."/>
            <person name="Andreopoulos W."/>
            <person name="Labutti K."/>
            <person name="Pangilinan J."/>
            <person name="Ruiz-Duenas F.J."/>
            <person name="Barrasa J.M."/>
            <person name="Sanchez-Garcia M."/>
            <person name="Camarero S."/>
            <person name="Miyauchi S."/>
            <person name="Serrano A."/>
            <person name="Linde D."/>
            <person name="Babiker R."/>
            <person name="Drula E."/>
            <person name="Ayuso-Fernandez I."/>
            <person name="Pacheco R."/>
            <person name="Padilla G."/>
            <person name="Ferreira P."/>
            <person name="Barriuso J."/>
            <person name="Kellner H."/>
            <person name="Castanera R."/>
            <person name="Alfaro M."/>
            <person name="Ramirez L."/>
            <person name="Pisabarro A.G."/>
            <person name="Kuo A."/>
            <person name="Tritt A."/>
            <person name="Lipzen A."/>
            <person name="He G."/>
            <person name="Yan M."/>
            <person name="Ng V."/>
            <person name="Cullen D."/>
            <person name="Martin F."/>
            <person name="Rosso M.-N."/>
            <person name="Henrissat B."/>
            <person name="Hibbett D."/>
            <person name="Martinez A.T."/>
            <person name="Grigoriev I.V."/>
        </authorList>
    </citation>
    <scope>NUCLEOTIDE SEQUENCE</scope>
    <source>
        <strain evidence="13">CBS 247.69</strain>
    </source>
</reference>
<feature type="domain" description="Glucose-methanol-choline oxidoreductase N-terminal" evidence="11">
    <location>
        <begin position="114"/>
        <end position="137"/>
    </location>
</feature>
<feature type="binding site" evidence="8">
    <location>
        <begin position="46"/>
        <end position="47"/>
    </location>
    <ligand>
        <name>FAD</name>
        <dbReference type="ChEBI" id="CHEBI:57692"/>
    </ligand>
</feature>
<dbReference type="PROSITE" id="PS00624">
    <property type="entry name" value="GMC_OXRED_2"/>
    <property type="match status" value="1"/>
</dbReference>
<feature type="signal peptide" evidence="10">
    <location>
        <begin position="1"/>
        <end position="18"/>
    </location>
</feature>
<dbReference type="PANTHER" id="PTHR11552">
    <property type="entry name" value="GLUCOSE-METHANOL-CHOLINE GMC OXIDOREDUCTASE"/>
    <property type="match status" value="1"/>
</dbReference>
<dbReference type="Proteomes" id="UP000807353">
    <property type="component" value="Unassembled WGS sequence"/>
</dbReference>
<evidence type="ECO:0000256" key="4">
    <source>
        <dbReference type="ARBA" id="ARBA00022729"/>
    </source>
</evidence>
<evidence type="ECO:0000256" key="6">
    <source>
        <dbReference type="ARBA" id="ARBA00023002"/>
    </source>
</evidence>
<evidence type="ECO:0000313" key="14">
    <source>
        <dbReference type="Proteomes" id="UP000807353"/>
    </source>
</evidence>
<comment type="cofactor">
    <cofactor evidence="1 8">
        <name>FAD</name>
        <dbReference type="ChEBI" id="CHEBI:57692"/>
    </cofactor>
</comment>
<dbReference type="GO" id="GO:0016614">
    <property type="term" value="F:oxidoreductase activity, acting on CH-OH group of donors"/>
    <property type="evidence" value="ECO:0007669"/>
    <property type="project" value="InterPro"/>
</dbReference>
<evidence type="ECO:0000256" key="7">
    <source>
        <dbReference type="ARBA" id="ARBA00023180"/>
    </source>
</evidence>
<evidence type="ECO:0000256" key="9">
    <source>
        <dbReference type="RuleBase" id="RU003968"/>
    </source>
</evidence>
<dbReference type="GO" id="GO:0050660">
    <property type="term" value="F:flavin adenine dinucleotide binding"/>
    <property type="evidence" value="ECO:0007669"/>
    <property type="project" value="InterPro"/>
</dbReference>